<evidence type="ECO:0000313" key="3">
    <source>
        <dbReference type="Proteomes" id="UP001461498"/>
    </source>
</evidence>
<protein>
    <submittedName>
        <fullName evidence="2">Uncharacterized protein</fullName>
    </submittedName>
</protein>
<dbReference type="AlphaFoldDB" id="A0AAW1DDT7"/>
<proteinExistence type="predicted"/>
<organism evidence="2 3">
    <name type="scientific">Rhynocoris fuscipes</name>
    <dbReference type="NCBI Taxonomy" id="488301"/>
    <lineage>
        <taxon>Eukaryota</taxon>
        <taxon>Metazoa</taxon>
        <taxon>Ecdysozoa</taxon>
        <taxon>Arthropoda</taxon>
        <taxon>Hexapoda</taxon>
        <taxon>Insecta</taxon>
        <taxon>Pterygota</taxon>
        <taxon>Neoptera</taxon>
        <taxon>Paraneoptera</taxon>
        <taxon>Hemiptera</taxon>
        <taxon>Heteroptera</taxon>
        <taxon>Panheteroptera</taxon>
        <taxon>Cimicomorpha</taxon>
        <taxon>Reduviidae</taxon>
        <taxon>Harpactorinae</taxon>
        <taxon>Harpactorini</taxon>
        <taxon>Rhynocoris</taxon>
    </lineage>
</organism>
<accession>A0AAW1DDT7</accession>
<feature type="region of interest" description="Disordered" evidence="1">
    <location>
        <begin position="1"/>
        <end position="24"/>
    </location>
</feature>
<gene>
    <name evidence="2" type="ORF">O3M35_006120</name>
</gene>
<keyword evidence="3" id="KW-1185">Reference proteome</keyword>
<dbReference type="EMBL" id="JAPXFL010000003">
    <property type="protein sequence ID" value="KAK9508592.1"/>
    <property type="molecule type" value="Genomic_DNA"/>
</dbReference>
<dbReference type="Proteomes" id="UP001461498">
    <property type="component" value="Unassembled WGS sequence"/>
</dbReference>
<name>A0AAW1DDT7_9HEMI</name>
<evidence type="ECO:0000313" key="2">
    <source>
        <dbReference type="EMBL" id="KAK9508592.1"/>
    </source>
</evidence>
<reference evidence="2 3" key="1">
    <citation type="submission" date="2022-12" db="EMBL/GenBank/DDBJ databases">
        <title>Chromosome-level genome assembly of true bugs.</title>
        <authorList>
            <person name="Ma L."/>
            <person name="Li H."/>
        </authorList>
    </citation>
    <scope>NUCLEOTIDE SEQUENCE [LARGE SCALE GENOMIC DNA]</scope>
    <source>
        <strain evidence="2">Lab_2022b</strain>
    </source>
</reference>
<comment type="caution">
    <text evidence="2">The sequence shown here is derived from an EMBL/GenBank/DDBJ whole genome shotgun (WGS) entry which is preliminary data.</text>
</comment>
<feature type="compositionally biased region" description="Basic residues" evidence="1">
    <location>
        <begin position="1"/>
        <end position="10"/>
    </location>
</feature>
<evidence type="ECO:0000256" key="1">
    <source>
        <dbReference type="SAM" id="MobiDB-lite"/>
    </source>
</evidence>
<sequence>MDQNIHRKRPSNFQIRRRDGPGTPNWRKMILKKAIKFIHMSKVEKILALAEVPYDTTDNPMLTLVKVAVEYILKNASRHALISRQNLKNIT</sequence>